<dbReference type="RefSeq" id="WP_128957510.1">
    <property type="nucleotide sequence ID" value="NZ_SOZH01000003.1"/>
</dbReference>
<dbReference type="GeneID" id="95683764"/>
<evidence type="ECO:0008006" key="5">
    <source>
        <dbReference type="Google" id="ProtNLM"/>
    </source>
</evidence>
<comment type="caution">
    <text evidence="3">The sequence shown here is derived from an EMBL/GenBank/DDBJ whole genome shotgun (WGS) entry which is preliminary data.</text>
</comment>
<gene>
    <name evidence="3" type="ORF">E1O70_04580</name>
</gene>
<feature type="signal peptide" evidence="2">
    <location>
        <begin position="1"/>
        <end position="20"/>
    </location>
</feature>
<evidence type="ECO:0000313" key="3">
    <source>
        <dbReference type="EMBL" id="TFF16651.1"/>
    </source>
</evidence>
<evidence type="ECO:0000256" key="2">
    <source>
        <dbReference type="SAM" id="SignalP"/>
    </source>
</evidence>
<name>A0A4Y8R4W6_9MICO</name>
<protein>
    <recommendedName>
        <fullName evidence="5">DUF4439 domain-containing protein</fullName>
    </recommendedName>
</protein>
<feature type="region of interest" description="Disordered" evidence="1">
    <location>
        <begin position="26"/>
        <end position="59"/>
    </location>
</feature>
<evidence type="ECO:0000313" key="4">
    <source>
        <dbReference type="Proteomes" id="UP000298003"/>
    </source>
</evidence>
<feature type="compositionally biased region" description="Low complexity" evidence="1">
    <location>
        <begin position="38"/>
        <end position="59"/>
    </location>
</feature>
<proteinExistence type="predicted"/>
<dbReference type="PROSITE" id="PS51257">
    <property type="entry name" value="PROKAR_LIPOPROTEIN"/>
    <property type="match status" value="1"/>
</dbReference>
<dbReference type="AlphaFoldDB" id="A0A4Y8R4W6"/>
<feature type="chain" id="PRO_5039011811" description="DUF4439 domain-containing protein" evidence="2">
    <location>
        <begin position="21"/>
        <end position="168"/>
    </location>
</feature>
<sequence>MRARGWVAAAAVVLSTAVLVGCGSGGAGPADGTEEPEAASSAAPSPATDAPAQDGAPDDAATCVAYSDVMTIVENADLGLADGRMAEQERDGWYRLATRVLGRLPSGGDSAVQTAVGDLQAAAPAVAVGTFAESTGVGSPEWSQAQADLGDACEALATPLTIAPFTGG</sequence>
<reference evidence="3 4" key="1">
    <citation type="submission" date="2019-03" db="EMBL/GenBank/DDBJ databases">
        <title>Cellulosimicrobium funkei JCM14302 Assembly.</title>
        <authorList>
            <person name="Dou T."/>
        </authorList>
    </citation>
    <scope>NUCLEOTIDE SEQUENCE [LARGE SCALE GENOMIC DNA]</scope>
    <source>
        <strain evidence="3 4">JCM 14302</strain>
    </source>
</reference>
<keyword evidence="2" id="KW-0732">Signal</keyword>
<accession>A0A4Y8R4W6</accession>
<dbReference type="Proteomes" id="UP000298003">
    <property type="component" value="Unassembled WGS sequence"/>
</dbReference>
<organism evidence="3 4">
    <name type="scientific">Cellulosimicrobium funkei</name>
    <dbReference type="NCBI Taxonomy" id="264251"/>
    <lineage>
        <taxon>Bacteria</taxon>
        <taxon>Bacillati</taxon>
        <taxon>Actinomycetota</taxon>
        <taxon>Actinomycetes</taxon>
        <taxon>Micrococcales</taxon>
        <taxon>Promicromonosporaceae</taxon>
        <taxon>Cellulosimicrobium</taxon>
    </lineage>
</organism>
<keyword evidence="4" id="KW-1185">Reference proteome</keyword>
<evidence type="ECO:0000256" key="1">
    <source>
        <dbReference type="SAM" id="MobiDB-lite"/>
    </source>
</evidence>
<dbReference type="EMBL" id="SOZH01000003">
    <property type="protein sequence ID" value="TFF16651.1"/>
    <property type="molecule type" value="Genomic_DNA"/>
</dbReference>